<evidence type="ECO:0000256" key="10">
    <source>
        <dbReference type="ARBA" id="ARBA00022777"/>
    </source>
</evidence>
<dbReference type="InterPro" id="IPR037052">
    <property type="entry name" value="CheA-like_P2_sf"/>
</dbReference>
<evidence type="ECO:0000256" key="6">
    <source>
        <dbReference type="ARBA" id="ARBA00022500"/>
    </source>
</evidence>
<evidence type="ECO:0000313" key="20">
    <source>
        <dbReference type="Proteomes" id="UP000277811"/>
    </source>
</evidence>
<dbReference type="SMART" id="SM01231">
    <property type="entry name" value="H-kinase_dim"/>
    <property type="match status" value="1"/>
</dbReference>
<dbReference type="EC" id="2.7.13.3" evidence="3"/>
<dbReference type="PRINTS" id="PR00344">
    <property type="entry name" value="BCTRLSENSOR"/>
</dbReference>
<dbReference type="Gene3D" id="3.30.565.10">
    <property type="entry name" value="Histidine kinase-like ATPase, C-terminal domain"/>
    <property type="match status" value="1"/>
</dbReference>
<dbReference type="Pfam" id="PF01627">
    <property type="entry name" value="Hpt"/>
    <property type="match status" value="1"/>
</dbReference>
<dbReference type="InterPro" id="IPR036061">
    <property type="entry name" value="CheW-like_dom_sf"/>
</dbReference>
<evidence type="ECO:0000256" key="1">
    <source>
        <dbReference type="ARBA" id="ARBA00000085"/>
    </source>
</evidence>
<dbReference type="Gene3D" id="1.10.287.560">
    <property type="entry name" value="Histidine kinase CheA-like, homodimeric domain"/>
    <property type="match status" value="1"/>
</dbReference>
<keyword evidence="5" id="KW-0963">Cytoplasm</keyword>
<dbReference type="Proteomes" id="UP000277811">
    <property type="component" value="Unassembled WGS sequence"/>
</dbReference>
<dbReference type="InterPro" id="IPR036097">
    <property type="entry name" value="HisK_dim/P_sf"/>
</dbReference>
<dbReference type="GO" id="GO:0005524">
    <property type="term" value="F:ATP binding"/>
    <property type="evidence" value="ECO:0007669"/>
    <property type="project" value="UniProtKB-KW"/>
</dbReference>
<dbReference type="PANTHER" id="PTHR43395:SF10">
    <property type="entry name" value="CHEMOTAXIS PROTEIN CHEA"/>
    <property type="match status" value="1"/>
</dbReference>
<dbReference type="InterPro" id="IPR037006">
    <property type="entry name" value="CheA-like_homodim_sf"/>
</dbReference>
<dbReference type="FunFam" id="3.30.565.10:FF:000016">
    <property type="entry name" value="Chemotaxis protein CheA, putative"/>
    <property type="match status" value="1"/>
</dbReference>
<evidence type="ECO:0000256" key="3">
    <source>
        <dbReference type="ARBA" id="ARBA00012438"/>
    </source>
</evidence>
<dbReference type="InterPro" id="IPR036641">
    <property type="entry name" value="HPT_dom_sf"/>
</dbReference>
<dbReference type="Gene3D" id="3.30.70.1110">
    <property type="entry name" value="Histidine kinase CheA-like, P2 response regulator-binding domain"/>
    <property type="match status" value="1"/>
</dbReference>
<gene>
    <name evidence="19" type="ORF">LUCI_2865</name>
</gene>
<evidence type="ECO:0000259" key="16">
    <source>
        <dbReference type="PROSITE" id="PS50109"/>
    </source>
</evidence>
<comment type="function">
    <text evidence="13">Involved in the transmission of sensory signals from the chemoreceptors to the flagellar motors. CheA is autophosphorylated; it can transfer its phosphate group to either CheB or CheY.</text>
</comment>
<evidence type="ECO:0000256" key="2">
    <source>
        <dbReference type="ARBA" id="ARBA00004496"/>
    </source>
</evidence>
<dbReference type="PANTHER" id="PTHR43395">
    <property type="entry name" value="SENSOR HISTIDINE KINASE CHEA"/>
    <property type="match status" value="1"/>
</dbReference>
<dbReference type="InterPro" id="IPR036890">
    <property type="entry name" value="HATPase_C_sf"/>
</dbReference>
<dbReference type="InterPro" id="IPR004358">
    <property type="entry name" value="Sig_transdc_His_kin-like_C"/>
</dbReference>
<evidence type="ECO:0000256" key="7">
    <source>
        <dbReference type="ARBA" id="ARBA00022553"/>
    </source>
</evidence>
<organism evidence="19 20">
    <name type="scientific">Lucifera butyrica</name>
    <dbReference type="NCBI Taxonomy" id="1351585"/>
    <lineage>
        <taxon>Bacteria</taxon>
        <taxon>Bacillati</taxon>
        <taxon>Bacillota</taxon>
        <taxon>Negativicutes</taxon>
        <taxon>Veillonellales</taxon>
        <taxon>Veillonellaceae</taxon>
        <taxon>Lucifera</taxon>
    </lineage>
</organism>
<keyword evidence="6" id="KW-0145">Chemotaxis</keyword>
<dbReference type="GO" id="GO:0005737">
    <property type="term" value="C:cytoplasm"/>
    <property type="evidence" value="ECO:0007669"/>
    <property type="project" value="UniProtKB-SubCell"/>
</dbReference>
<keyword evidence="12" id="KW-0902">Two-component regulatory system</keyword>
<dbReference type="RefSeq" id="WP_122628531.1">
    <property type="nucleotide sequence ID" value="NZ_UPPP01000077.1"/>
</dbReference>
<dbReference type="Pfam" id="PF01584">
    <property type="entry name" value="CheW"/>
    <property type="match status" value="1"/>
</dbReference>
<dbReference type="AlphaFoldDB" id="A0A498R9I2"/>
<feature type="domain" description="Histidine kinase" evidence="16">
    <location>
        <begin position="349"/>
        <end position="554"/>
    </location>
</feature>
<dbReference type="PROSITE" id="PS50109">
    <property type="entry name" value="HIS_KIN"/>
    <property type="match status" value="1"/>
</dbReference>
<feature type="domain" description="CheW-like" evidence="17">
    <location>
        <begin position="556"/>
        <end position="688"/>
    </location>
</feature>
<evidence type="ECO:0000259" key="17">
    <source>
        <dbReference type="PROSITE" id="PS50851"/>
    </source>
</evidence>
<dbReference type="InterPro" id="IPR051315">
    <property type="entry name" value="Bact_Chemotaxis_CheA"/>
</dbReference>
<evidence type="ECO:0000256" key="8">
    <source>
        <dbReference type="ARBA" id="ARBA00022679"/>
    </source>
</evidence>
<keyword evidence="10" id="KW-0418">Kinase</keyword>
<dbReference type="Pfam" id="PF02518">
    <property type="entry name" value="HATPase_c"/>
    <property type="match status" value="1"/>
</dbReference>
<dbReference type="SUPFAM" id="SSF55874">
    <property type="entry name" value="ATPase domain of HSP90 chaperone/DNA topoisomerase II/histidine kinase"/>
    <property type="match status" value="1"/>
</dbReference>
<evidence type="ECO:0000259" key="18">
    <source>
        <dbReference type="PROSITE" id="PS50894"/>
    </source>
</evidence>
<comment type="subcellular location">
    <subcellularLocation>
        <location evidence="2">Cytoplasm</location>
    </subcellularLocation>
</comment>
<dbReference type="EMBL" id="UPPP01000077">
    <property type="protein sequence ID" value="VBB07600.1"/>
    <property type="molecule type" value="Genomic_DNA"/>
</dbReference>
<dbReference type="SUPFAM" id="SSF50341">
    <property type="entry name" value="CheW-like"/>
    <property type="match status" value="1"/>
</dbReference>
<sequence>MNDQYSKAPMLDLFVFETNQLLEQLEHIILDSEKSGGLESFIDEVFRIMHTIKGSAAMMLFDDISSLAHSAEDVFFYLREVKPAEVNYSELADLILNVVDYIKGEVAQVENGGSPVTDCSELNELIRAFLSALKASGPGTDDRAGSAAKSPAECQYYIGPRRSPGGDGKSVYEALVYFDEDCGMENIRAFTLAHELSQIAADIDYSPADILENDSTAESIRREGFKIVFASENTLETIQAFFDKAMFLKEVRINPVNRAEPVKPKDKKTISLDGPVPNAAPPCGPAADTRPPAAEQKGEQRGEKRSFISVDVAKMDMLMDLVGELVIAEAMVTQNPELQGLPLDKFFKSARQLTKITGELQDIVMSIRMVPLAATFHKMNRIVRDMVRKLNKQAELEIIGDETEVDKNIIEHISDPLMHLIRNAVDHGIESPEERAAKGKPAAGKIRLEAKNAGGDVWILVQDDGGGLNREKILKKALERGLITREDSSLTDKQVYSFILQPGFSTKDTVTEFSGRGVGMDVVAKNIEKVGGTISVDSVEGSGTTMSVRIPLTLAIVEGMTVKVGQAVYTIPIVAIKESFRLKEQNLIKDTDGNEMIMIRGQCYPVLRLSERFRSQGAVTDLYEGIMIMVETDGKSLCLFADALLGQQQVVVKALPRYIKKTKDIAGCTLLGDGSVSLILDVAGLVRT</sequence>
<accession>A0A498R9I2</accession>
<dbReference type="OrthoDB" id="9803176at2"/>
<dbReference type="CDD" id="cd16916">
    <property type="entry name" value="HATPase_CheA-like"/>
    <property type="match status" value="1"/>
</dbReference>
<dbReference type="InterPro" id="IPR005467">
    <property type="entry name" value="His_kinase_dom"/>
</dbReference>
<dbReference type="PROSITE" id="PS50894">
    <property type="entry name" value="HPT"/>
    <property type="match status" value="1"/>
</dbReference>
<name>A0A498R9I2_9FIRM</name>
<evidence type="ECO:0000256" key="12">
    <source>
        <dbReference type="ARBA" id="ARBA00023012"/>
    </source>
</evidence>
<reference evidence="19 20" key="1">
    <citation type="submission" date="2018-06" db="EMBL/GenBank/DDBJ databases">
        <authorList>
            <person name="Strepis N."/>
        </authorList>
    </citation>
    <scope>NUCLEOTIDE SEQUENCE [LARGE SCALE GENOMIC DNA]</scope>
    <source>
        <strain evidence="19">LUCI</strain>
    </source>
</reference>
<dbReference type="GO" id="GO:0006935">
    <property type="term" value="P:chemotaxis"/>
    <property type="evidence" value="ECO:0007669"/>
    <property type="project" value="UniProtKB-KW"/>
</dbReference>
<dbReference type="InterPro" id="IPR004105">
    <property type="entry name" value="CheA-like_dim"/>
</dbReference>
<evidence type="ECO:0000256" key="5">
    <source>
        <dbReference type="ARBA" id="ARBA00022490"/>
    </source>
</evidence>
<keyword evidence="7 14" id="KW-0597">Phosphoprotein</keyword>
<dbReference type="InterPro" id="IPR035891">
    <property type="entry name" value="CheY-binding_CheA"/>
</dbReference>
<dbReference type="SMART" id="SM00073">
    <property type="entry name" value="HPT"/>
    <property type="match status" value="1"/>
</dbReference>
<keyword evidence="20" id="KW-1185">Reference proteome</keyword>
<evidence type="ECO:0000256" key="13">
    <source>
        <dbReference type="ARBA" id="ARBA00035100"/>
    </source>
</evidence>
<dbReference type="SUPFAM" id="SSF47226">
    <property type="entry name" value="Histidine-containing phosphotransfer domain, HPT domain"/>
    <property type="match status" value="1"/>
</dbReference>
<dbReference type="Pfam" id="PF02895">
    <property type="entry name" value="H-kinase_dim"/>
    <property type="match status" value="1"/>
</dbReference>
<dbReference type="CDD" id="cd00088">
    <property type="entry name" value="HPT"/>
    <property type="match status" value="1"/>
</dbReference>
<dbReference type="InterPro" id="IPR002545">
    <property type="entry name" value="CheW-lke_dom"/>
</dbReference>
<evidence type="ECO:0000256" key="11">
    <source>
        <dbReference type="ARBA" id="ARBA00022840"/>
    </source>
</evidence>
<dbReference type="GO" id="GO:0000155">
    <property type="term" value="F:phosphorelay sensor kinase activity"/>
    <property type="evidence" value="ECO:0007669"/>
    <property type="project" value="InterPro"/>
</dbReference>
<evidence type="ECO:0000256" key="4">
    <source>
        <dbReference type="ARBA" id="ARBA00021495"/>
    </source>
</evidence>
<dbReference type="Gene3D" id="1.20.120.160">
    <property type="entry name" value="HPT domain"/>
    <property type="match status" value="1"/>
</dbReference>
<feature type="region of interest" description="Disordered" evidence="15">
    <location>
        <begin position="262"/>
        <end position="302"/>
    </location>
</feature>
<evidence type="ECO:0000256" key="9">
    <source>
        <dbReference type="ARBA" id="ARBA00022741"/>
    </source>
</evidence>
<keyword evidence="9" id="KW-0547">Nucleotide-binding</keyword>
<dbReference type="SUPFAM" id="SSF47384">
    <property type="entry name" value="Homodimeric domain of signal transducing histidine kinase"/>
    <property type="match status" value="1"/>
</dbReference>
<dbReference type="SUPFAM" id="SSF55052">
    <property type="entry name" value="CheY-binding domain of CheA"/>
    <property type="match status" value="1"/>
</dbReference>
<dbReference type="PROSITE" id="PS50851">
    <property type="entry name" value="CHEW"/>
    <property type="match status" value="1"/>
</dbReference>
<feature type="domain" description="HPt" evidence="18">
    <location>
        <begin position="3"/>
        <end position="109"/>
    </location>
</feature>
<evidence type="ECO:0000256" key="14">
    <source>
        <dbReference type="PROSITE-ProRule" id="PRU00110"/>
    </source>
</evidence>
<evidence type="ECO:0000256" key="15">
    <source>
        <dbReference type="SAM" id="MobiDB-lite"/>
    </source>
</evidence>
<feature type="modified residue" description="Phosphohistidine" evidence="14">
    <location>
        <position position="50"/>
    </location>
</feature>
<protein>
    <recommendedName>
        <fullName evidence="4">Chemotaxis protein CheA</fullName>
        <ecNumber evidence="3">2.7.13.3</ecNumber>
    </recommendedName>
</protein>
<comment type="catalytic activity">
    <reaction evidence="1">
        <text>ATP + protein L-histidine = ADP + protein N-phospho-L-histidine.</text>
        <dbReference type="EC" id="2.7.13.3"/>
    </reaction>
</comment>
<keyword evidence="8" id="KW-0808">Transferase</keyword>
<dbReference type="InterPro" id="IPR003594">
    <property type="entry name" value="HATPase_dom"/>
</dbReference>
<proteinExistence type="predicted"/>
<dbReference type="InterPro" id="IPR008207">
    <property type="entry name" value="Sig_transdc_His_kin_Hpt_dom"/>
</dbReference>
<dbReference type="Gene3D" id="2.30.30.40">
    <property type="entry name" value="SH3 Domains"/>
    <property type="match status" value="1"/>
</dbReference>
<dbReference type="CDD" id="cd00731">
    <property type="entry name" value="CheA_reg"/>
    <property type="match status" value="1"/>
</dbReference>
<dbReference type="Pfam" id="PF07194">
    <property type="entry name" value="P2"/>
    <property type="match status" value="1"/>
</dbReference>
<keyword evidence="11" id="KW-0067">ATP-binding</keyword>
<dbReference type="SMART" id="SM00260">
    <property type="entry name" value="CheW"/>
    <property type="match status" value="1"/>
</dbReference>
<dbReference type="InterPro" id="IPR010808">
    <property type="entry name" value="CheA_P2-bd"/>
</dbReference>
<evidence type="ECO:0000313" key="19">
    <source>
        <dbReference type="EMBL" id="VBB07600.1"/>
    </source>
</evidence>
<dbReference type="SMART" id="SM00387">
    <property type="entry name" value="HATPase_c"/>
    <property type="match status" value="1"/>
</dbReference>